<dbReference type="InterPro" id="IPR019734">
    <property type="entry name" value="TPR_rpt"/>
</dbReference>
<evidence type="ECO:0000256" key="2">
    <source>
        <dbReference type="ARBA" id="ARBA00022803"/>
    </source>
</evidence>
<dbReference type="PANTHER" id="PTHR45641">
    <property type="entry name" value="TETRATRICOPEPTIDE REPEAT PROTEIN (AFU_ORTHOLOGUE AFUA_6G03870)"/>
    <property type="match status" value="1"/>
</dbReference>
<keyword evidence="5" id="KW-1185">Reference proteome</keyword>
<dbReference type="SMART" id="SM00028">
    <property type="entry name" value="TPR"/>
    <property type="match status" value="8"/>
</dbReference>
<gene>
    <name evidence="4" type="ORF">CTEN210_00998</name>
</gene>
<evidence type="ECO:0000313" key="4">
    <source>
        <dbReference type="EMBL" id="GFH44524.1"/>
    </source>
</evidence>
<dbReference type="Gene3D" id="1.25.40.10">
    <property type="entry name" value="Tetratricopeptide repeat domain"/>
    <property type="match status" value="3"/>
</dbReference>
<evidence type="ECO:0000256" key="3">
    <source>
        <dbReference type="PROSITE-ProRule" id="PRU00339"/>
    </source>
</evidence>
<name>A0AAD3GZN8_9STRA</name>
<feature type="repeat" description="TPR" evidence="3">
    <location>
        <begin position="662"/>
        <end position="695"/>
    </location>
</feature>
<dbReference type="AlphaFoldDB" id="A0AAD3GZN8"/>
<keyword evidence="1" id="KW-0677">Repeat</keyword>
<sequence>MKMIDILVQQNNLAVSCSSCDHGGYDAIVDQASDPNRERGTFTRRIRIEKGEASSFSSFSSAGIEARLSDAIHSAQKMSCDVLYSSASCSILPVVDFSSRCFFVHTSSCDHDTSMNRSKTTNQSSGKTFEEGTSAFTHNIALSIVQESYQETQRIAQGKNYAVKTVTATLLFNMGVCKARDDDYISAKSYFQQALELLYEVKLDASGSVTSNSSVITTTASSNVSSAKSMRQQVLATHMLLTSITLLNLGHVEWHLSNPDDSIRSYHLCLKSLQYIESSELHSEALFYGRNVTAACLNCIGMVFLHQRVVPCQGDENDSQKLETQANLCLKYLEASLTIYEDCKSDNTIPEHYMMTFKANIATVLNNLGRVYYIINDFSQALYCQGACLRERSICLPSTHLDLGVAHFNVAQSLVALDEKEEAMEHYHSFLSVARPILGCDDTIIAKAVITIADLYIDMEDFLGAEMLLREHLSSLAFVSTTSSYDESKVTLLNTLSAVLGYQYKFEDALEALYQARDILMLPQDDDSTVRSYITNCCNIAVVLSKEHKIEKAVIMFQKALAKIKSLENQKPFSNLLIEIHMNIADIYESIGNLSICAYHLEQVVAISKQFHGPMNPHVSTSLNQLGLMYFKEQKYETALSTFLECLHMRTTSKKSTKSQIVAVLYNVATVYKAMGMTEEALQIYLKVLTYERQSMKEKEKSNNPKDLIHTLRHIFQLYADNDDQSLSQKEGLHFLEEAVDICRHYKDKIDDSLGRSIFFMLGEHLTLNQEVHEGFAYYCEGCQLFGDVDDDTVYAAGENGLRIILAQLCTDERVFPIHAAAA</sequence>
<organism evidence="4 5">
    <name type="scientific">Chaetoceros tenuissimus</name>
    <dbReference type="NCBI Taxonomy" id="426638"/>
    <lineage>
        <taxon>Eukaryota</taxon>
        <taxon>Sar</taxon>
        <taxon>Stramenopiles</taxon>
        <taxon>Ochrophyta</taxon>
        <taxon>Bacillariophyta</taxon>
        <taxon>Coscinodiscophyceae</taxon>
        <taxon>Chaetocerotophycidae</taxon>
        <taxon>Chaetocerotales</taxon>
        <taxon>Chaetocerotaceae</taxon>
        <taxon>Chaetoceros</taxon>
    </lineage>
</organism>
<protein>
    <recommendedName>
        <fullName evidence="6">Kinesin light chain</fullName>
    </recommendedName>
</protein>
<dbReference type="Pfam" id="PF13424">
    <property type="entry name" value="TPR_12"/>
    <property type="match status" value="1"/>
</dbReference>
<reference evidence="4 5" key="1">
    <citation type="journal article" date="2021" name="Sci. Rep.">
        <title>The genome of the diatom Chaetoceros tenuissimus carries an ancient integrated fragment of an extant virus.</title>
        <authorList>
            <person name="Hongo Y."/>
            <person name="Kimura K."/>
            <person name="Takaki Y."/>
            <person name="Yoshida Y."/>
            <person name="Baba S."/>
            <person name="Kobayashi G."/>
            <person name="Nagasaki K."/>
            <person name="Hano T."/>
            <person name="Tomaru Y."/>
        </authorList>
    </citation>
    <scope>NUCLEOTIDE SEQUENCE [LARGE SCALE GENOMIC DNA]</scope>
    <source>
        <strain evidence="4 5">NIES-3715</strain>
    </source>
</reference>
<dbReference type="PROSITE" id="PS51257">
    <property type="entry name" value="PROKAR_LIPOPROTEIN"/>
    <property type="match status" value="1"/>
</dbReference>
<dbReference type="SUPFAM" id="SSF48452">
    <property type="entry name" value="TPR-like"/>
    <property type="match status" value="1"/>
</dbReference>
<keyword evidence="2 3" id="KW-0802">TPR repeat</keyword>
<dbReference type="PANTHER" id="PTHR45641:SF19">
    <property type="entry name" value="NEPHROCYSTIN-3"/>
    <property type="match status" value="1"/>
</dbReference>
<comment type="caution">
    <text evidence="4">The sequence shown here is derived from an EMBL/GenBank/DDBJ whole genome shotgun (WGS) entry which is preliminary data.</text>
</comment>
<dbReference type="Proteomes" id="UP001054902">
    <property type="component" value="Unassembled WGS sequence"/>
</dbReference>
<dbReference type="PROSITE" id="PS50005">
    <property type="entry name" value="TPR"/>
    <property type="match status" value="2"/>
</dbReference>
<dbReference type="InterPro" id="IPR011990">
    <property type="entry name" value="TPR-like_helical_dom_sf"/>
</dbReference>
<proteinExistence type="predicted"/>
<evidence type="ECO:0000313" key="5">
    <source>
        <dbReference type="Proteomes" id="UP001054902"/>
    </source>
</evidence>
<evidence type="ECO:0000256" key="1">
    <source>
        <dbReference type="ARBA" id="ARBA00022737"/>
    </source>
</evidence>
<accession>A0AAD3GZN8</accession>
<feature type="repeat" description="TPR" evidence="3">
    <location>
        <begin position="620"/>
        <end position="653"/>
    </location>
</feature>
<dbReference type="EMBL" id="BLLK01000020">
    <property type="protein sequence ID" value="GFH44524.1"/>
    <property type="molecule type" value="Genomic_DNA"/>
</dbReference>
<evidence type="ECO:0008006" key="6">
    <source>
        <dbReference type="Google" id="ProtNLM"/>
    </source>
</evidence>